<keyword evidence="2" id="KW-1185">Reference proteome</keyword>
<dbReference type="Proteomes" id="UP000237105">
    <property type="component" value="Unassembled WGS sequence"/>
</dbReference>
<comment type="caution">
    <text evidence="1">The sequence shown here is derived from an EMBL/GenBank/DDBJ whole genome shotgun (WGS) entry which is preliminary data.</text>
</comment>
<gene>
    <name evidence="1" type="ORF">PanWU01x14_104940</name>
</gene>
<organism evidence="1 2">
    <name type="scientific">Parasponia andersonii</name>
    <name type="common">Sponia andersonii</name>
    <dbReference type="NCBI Taxonomy" id="3476"/>
    <lineage>
        <taxon>Eukaryota</taxon>
        <taxon>Viridiplantae</taxon>
        <taxon>Streptophyta</taxon>
        <taxon>Embryophyta</taxon>
        <taxon>Tracheophyta</taxon>
        <taxon>Spermatophyta</taxon>
        <taxon>Magnoliopsida</taxon>
        <taxon>eudicotyledons</taxon>
        <taxon>Gunneridae</taxon>
        <taxon>Pentapetalae</taxon>
        <taxon>rosids</taxon>
        <taxon>fabids</taxon>
        <taxon>Rosales</taxon>
        <taxon>Cannabaceae</taxon>
        <taxon>Parasponia</taxon>
    </lineage>
</organism>
<evidence type="ECO:0000313" key="2">
    <source>
        <dbReference type="Proteomes" id="UP000237105"/>
    </source>
</evidence>
<feature type="non-terminal residue" evidence="1">
    <location>
        <position position="1"/>
    </location>
</feature>
<dbReference type="OrthoDB" id="1934387at2759"/>
<reference evidence="2" key="1">
    <citation type="submission" date="2016-06" db="EMBL/GenBank/DDBJ databases">
        <title>Parallel loss of symbiosis genes in relatives of nitrogen-fixing non-legume Parasponia.</title>
        <authorList>
            <person name="Van Velzen R."/>
            <person name="Holmer R."/>
            <person name="Bu F."/>
            <person name="Rutten L."/>
            <person name="Van Zeijl A."/>
            <person name="Liu W."/>
            <person name="Santuari L."/>
            <person name="Cao Q."/>
            <person name="Sharma T."/>
            <person name="Shen D."/>
            <person name="Roswanjaya Y."/>
            <person name="Wardhani T."/>
            <person name="Kalhor M.S."/>
            <person name="Jansen J."/>
            <person name="Van den Hoogen J."/>
            <person name="Gungor B."/>
            <person name="Hartog M."/>
            <person name="Hontelez J."/>
            <person name="Verver J."/>
            <person name="Yang W.-C."/>
            <person name="Schijlen E."/>
            <person name="Repin R."/>
            <person name="Schilthuizen M."/>
            <person name="Schranz E."/>
            <person name="Heidstra R."/>
            <person name="Miyata K."/>
            <person name="Fedorova E."/>
            <person name="Kohlen W."/>
            <person name="Bisseling T."/>
            <person name="Smit S."/>
            <person name="Geurts R."/>
        </authorList>
    </citation>
    <scope>NUCLEOTIDE SEQUENCE [LARGE SCALE GENOMIC DNA]</scope>
    <source>
        <strain evidence="2">cv. WU1-14</strain>
    </source>
</reference>
<dbReference type="PANTHER" id="PTHR48475">
    <property type="entry name" value="RIBONUCLEASE H"/>
    <property type="match status" value="1"/>
</dbReference>
<dbReference type="PANTHER" id="PTHR48475:SF1">
    <property type="entry name" value="RNASE H TYPE-1 DOMAIN-CONTAINING PROTEIN"/>
    <property type="match status" value="1"/>
</dbReference>
<evidence type="ECO:0008006" key="3">
    <source>
        <dbReference type="Google" id="ProtNLM"/>
    </source>
</evidence>
<name>A0A2P5D1G0_PARAD</name>
<dbReference type="EMBL" id="JXTB01000074">
    <property type="protein sequence ID" value="PON67097.1"/>
    <property type="molecule type" value="Genomic_DNA"/>
</dbReference>
<protein>
    <recommendedName>
        <fullName evidence="3">RNase H type-1 domain-containing protein</fullName>
    </recommendedName>
</protein>
<evidence type="ECO:0000313" key="1">
    <source>
        <dbReference type="EMBL" id="PON67097.1"/>
    </source>
</evidence>
<accession>A0A2P5D1G0</accession>
<proteinExistence type="predicted"/>
<dbReference type="AlphaFoldDB" id="A0A2P5D1G0"/>
<sequence length="102" mass="11668">ERPKFIKSQALADLLAQFPQKSCDQVNEELPREFLEMMACEKEDREDEWTITFDGSSTSKGEGAGIIVTNLKKNSRDLAYKLLEYELLVLGVSKTLRLELEK</sequence>